<dbReference type="EMBL" id="JANUHB010000001">
    <property type="protein sequence ID" value="MCS0806870.1"/>
    <property type="molecule type" value="Genomic_DNA"/>
</dbReference>
<dbReference type="InterPro" id="IPR053145">
    <property type="entry name" value="AB_hydrolase_Est10"/>
</dbReference>
<keyword evidence="1" id="KW-0378">Hydrolase</keyword>
<gene>
    <name evidence="4" type="ORF">NX774_02935</name>
</gene>
<dbReference type="Proteomes" id="UP001206126">
    <property type="component" value="Unassembled WGS sequence"/>
</dbReference>
<proteinExistence type="predicted"/>
<organism evidence="4 5">
    <name type="scientific">Massilia agilis</name>
    <dbReference type="NCBI Taxonomy" id="1811226"/>
    <lineage>
        <taxon>Bacteria</taxon>
        <taxon>Pseudomonadati</taxon>
        <taxon>Pseudomonadota</taxon>
        <taxon>Betaproteobacteria</taxon>
        <taxon>Burkholderiales</taxon>
        <taxon>Oxalobacteraceae</taxon>
        <taxon>Telluria group</taxon>
        <taxon>Massilia</taxon>
    </lineage>
</organism>
<dbReference type="SUPFAM" id="SSF53474">
    <property type="entry name" value="alpha/beta-Hydrolases"/>
    <property type="match status" value="1"/>
</dbReference>
<dbReference type="RefSeq" id="WP_258820640.1">
    <property type="nucleotide sequence ID" value="NZ_JANUHB010000001.1"/>
</dbReference>
<comment type="caution">
    <text evidence="4">The sequence shown here is derived from an EMBL/GenBank/DDBJ whole genome shotgun (WGS) entry which is preliminary data.</text>
</comment>
<keyword evidence="5" id="KW-1185">Reference proteome</keyword>
<dbReference type="Pfam" id="PF12146">
    <property type="entry name" value="Hydrolase_4"/>
    <property type="match status" value="1"/>
</dbReference>
<evidence type="ECO:0000256" key="2">
    <source>
        <dbReference type="SAM" id="MobiDB-lite"/>
    </source>
</evidence>
<dbReference type="Gene3D" id="3.40.50.1820">
    <property type="entry name" value="alpha/beta hydrolase"/>
    <property type="match status" value="1"/>
</dbReference>
<protein>
    <submittedName>
        <fullName evidence="4">Lysophospholipase</fullName>
    </submittedName>
</protein>
<dbReference type="InterPro" id="IPR022742">
    <property type="entry name" value="Hydrolase_4"/>
</dbReference>
<sequence>MKAIISGIAVTIAMSADYAHAEDAQGYWSGNIGGVLQVIVQFDKPASGPWEASISVPAQNLKSKVEDVVVTPDRIAFALPRFKASYQATWNEQAQVWTGTWTQGRTAPLELKRTSADALKRKRPQEEAIATSPPPYSSQEVSFDNETAGVKLAGTFSVPHGHGPFPAVVLVHGSGSINRDADVFGHKLFLVLADYLNRQGIAVLRYDKRGVGKSTGKLRDATMADLAADAEAAVRYLRGRHEVDTRHLGIIGHSEGGMIAPLLASRDPALGFVVMLAGPGIRGDRLLVEQLELLARAQGQPEREIARDRKLHEEVFAAMLAEPSLEAANAKARAIVEAAERRGEQAPGRGELFVRRFGTPWFRAMLDYDPAPALMAVHQPVLVLNGTLDLQVPASIDLAAIRTALRDNPRAVVKEMPGLNHPFQMAKTGAPAEYVEIEETMAPVALDTIGSWIAATIR</sequence>
<dbReference type="PANTHER" id="PTHR43265:SF1">
    <property type="entry name" value="ESTERASE ESTD"/>
    <property type="match status" value="1"/>
</dbReference>
<reference evidence="4 5" key="1">
    <citation type="submission" date="2022-08" db="EMBL/GenBank/DDBJ databases">
        <title>Reclassification of Massilia species as members of the genera Telluria, Duganella, Pseudoduganella, Mokoshia gen. nov. and Zemynaea gen. nov. using orthogonal and non-orthogonal genome-based approaches.</title>
        <authorList>
            <person name="Bowman J.P."/>
        </authorList>
    </citation>
    <scope>NUCLEOTIDE SEQUENCE [LARGE SCALE GENOMIC DNA]</scope>
    <source>
        <strain evidence="4 5">JCM 31605</strain>
    </source>
</reference>
<evidence type="ECO:0000313" key="4">
    <source>
        <dbReference type="EMBL" id="MCS0806870.1"/>
    </source>
</evidence>
<dbReference type="InterPro" id="IPR002471">
    <property type="entry name" value="Pept_S9_AS"/>
</dbReference>
<evidence type="ECO:0000256" key="1">
    <source>
        <dbReference type="ARBA" id="ARBA00022801"/>
    </source>
</evidence>
<name>A0ABT2D6E3_9BURK</name>
<feature type="region of interest" description="Disordered" evidence="2">
    <location>
        <begin position="118"/>
        <end position="141"/>
    </location>
</feature>
<dbReference type="PROSITE" id="PS00708">
    <property type="entry name" value="PRO_ENDOPEP_SER"/>
    <property type="match status" value="1"/>
</dbReference>
<dbReference type="PANTHER" id="PTHR43265">
    <property type="entry name" value="ESTERASE ESTD"/>
    <property type="match status" value="1"/>
</dbReference>
<evidence type="ECO:0000313" key="5">
    <source>
        <dbReference type="Proteomes" id="UP001206126"/>
    </source>
</evidence>
<feature type="domain" description="Serine aminopeptidase S33" evidence="3">
    <location>
        <begin position="189"/>
        <end position="297"/>
    </location>
</feature>
<accession>A0ABT2D6E3</accession>
<dbReference type="InterPro" id="IPR029058">
    <property type="entry name" value="AB_hydrolase_fold"/>
</dbReference>
<evidence type="ECO:0000259" key="3">
    <source>
        <dbReference type="Pfam" id="PF12146"/>
    </source>
</evidence>